<dbReference type="EMBL" id="KZ351140">
    <property type="protein sequence ID" value="PIO63234.1"/>
    <property type="molecule type" value="Genomic_DNA"/>
</dbReference>
<dbReference type="InterPro" id="IPR020471">
    <property type="entry name" value="AKR"/>
</dbReference>
<gene>
    <name evidence="5" type="ORF">TELCIR_15177</name>
</gene>
<reference evidence="5 6" key="1">
    <citation type="submission" date="2015-09" db="EMBL/GenBank/DDBJ databases">
        <title>Draft genome of the parasitic nematode Teladorsagia circumcincta isolate WARC Sus (inbred).</title>
        <authorList>
            <person name="Mitreva M."/>
        </authorList>
    </citation>
    <scope>NUCLEOTIDE SEQUENCE [LARGE SCALE GENOMIC DNA]</scope>
    <source>
        <strain evidence="5 6">S</strain>
    </source>
</reference>
<dbReference type="OrthoDB" id="416253at2759"/>
<evidence type="ECO:0000256" key="3">
    <source>
        <dbReference type="PIRSR" id="PIRSR000097-3"/>
    </source>
</evidence>
<feature type="site" description="Lowers pKa of active site Tyr" evidence="3">
    <location>
        <position position="122"/>
    </location>
</feature>
<dbReference type="GO" id="GO:0016491">
    <property type="term" value="F:oxidoreductase activity"/>
    <property type="evidence" value="ECO:0007669"/>
    <property type="project" value="InterPro"/>
</dbReference>
<dbReference type="Pfam" id="PF00248">
    <property type="entry name" value="Aldo_ket_red"/>
    <property type="match status" value="3"/>
</dbReference>
<evidence type="ECO:0000259" key="4">
    <source>
        <dbReference type="Pfam" id="PF00248"/>
    </source>
</evidence>
<dbReference type="PANTHER" id="PTHR11732">
    <property type="entry name" value="ALDO/KETO REDUCTASE"/>
    <property type="match status" value="1"/>
</dbReference>
<feature type="domain" description="NADP-dependent oxidoreductase" evidence="4">
    <location>
        <begin position="68"/>
        <end position="158"/>
    </location>
</feature>
<sequence>MPQVGLGTWQSKPEEVKAAVKTAVEAGYRLIDTATCYENENAIGDAIKELIQEGKVSREELFITTKSKPEEVKAAVKNAVEAGYRLIDTATCYENENAIGDAIKELIQEGKVSREELFITTKLWLTHLHPDDTETGIRESLDRLQLDYVDLYLAHFPTCFNVELYLYWPQHELHEVCKKHNISLTSYGSLGSPGRVNFSLPSGAKLVWASAPNPFEDENVKNLAKKYSKTPAQILLRYLMDRNIAVIPKSVNPSRIVENFQVELYLYWPQHELHEVCKKHNISLTSYGSLGSPGRVNFSLPSGAMEGHPEDAFVAERKQ</sequence>
<evidence type="ECO:0000256" key="1">
    <source>
        <dbReference type="PIRSR" id="PIRSR000097-1"/>
    </source>
</evidence>
<dbReference type="PROSITE" id="PS00063">
    <property type="entry name" value="ALDOKETO_REDUCTASE_3"/>
    <property type="match status" value="1"/>
</dbReference>
<dbReference type="PROSITE" id="PS00798">
    <property type="entry name" value="ALDOKETO_REDUCTASE_1"/>
    <property type="match status" value="2"/>
</dbReference>
<dbReference type="PRINTS" id="PR00069">
    <property type="entry name" value="ALDKETRDTASE"/>
</dbReference>
<evidence type="ECO:0000313" key="6">
    <source>
        <dbReference type="Proteomes" id="UP000230423"/>
    </source>
</evidence>
<feature type="domain" description="NADP-dependent oxidoreductase" evidence="4">
    <location>
        <begin position="4"/>
        <end position="67"/>
    </location>
</feature>
<proteinExistence type="predicted"/>
<dbReference type="AlphaFoldDB" id="A0A2G9TZ40"/>
<name>A0A2G9TZ40_TELCI</name>
<accession>A0A2G9TZ40</accession>
<dbReference type="Proteomes" id="UP000230423">
    <property type="component" value="Unassembled WGS sequence"/>
</dbReference>
<keyword evidence="6" id="KW-1185">Reference proteome</keyword>
<evidence type="ECO:0000256" key="2">
    <source>
        <dbReference type="PIRSR" id="PIRSR000097-2"/>
    </source>
</evidence>
<dbReference type="SUPFAM" id="SSF51430">
    <property type="entry name" value="NAD(P)-linked oxidoreductase"/>
    <property type="match status" value="3"/>
</dbReference>
<feature type="binding site" evidence="2">
    <location>
        <position position="155"/>
    </location>
    <ligand>
        <name>substrate</name>
    </ligand>
</feature>
<dbReference type="InterPro" id="IPR023210">
    <property type="entry name" value="NADP_OxRdtase_dom"/>
</dbReference>
<dbReference type="InterPro" id="IPR036812">
    <property type="entry name" value="NAD(P)_OxRdtase_dom_sf"/>
</dbReference>
<feature type="active site" description="Proton donor" evidence="1">
    <location>
        <position position="93"/>
    </location>
</feature>
<protein>
    <submittedName>
        <fullName evidence="5">Oxidoreductase, aldo/keto reductase family protein</fullName>
    </submittedName>
</protein>
<dbReference type="InterPro" id="IPR018170">
    <property type="entry name" value="Aldo/ket_reductase_CS"/>
</dbReference>
<organism evidence="5 6">
    <name type="scientific">Teladorsagia circumcincta</name>
    <name type="common">Brown stomach worm</name>
    <name type="synonym">Ostertagia circumcincta</name>
    <dbReference type="NCBI Taxonomy" id="45464"/>
    <lineage>
        <taxon>Eukaryota</taxon>
        <taxon>Metazoa</taxon>
        <taxon>Ecdysozoa</taxon>
        <taxon>Nematoda</taxon>
        <taxon>Chromadorea</taxon>
        <taxon>Rhabditida</taxon>
        <taxon>Rhabditina</taxon>
        <taxon>Rhabditomorpha</taxon>
        <taxon>Strongyloidea</taxon>
        <taxon>Trichostrongylidae</taxon>
        <taxon>Teladorsagia</taxon>
    </lineage>
</organism>
<dbReference type="PIRSF" id="PIRSF000097">
    <property type="entry name" value="AKR"/>
    <property type="match status" value="1"/>
</dbReference>
<dbReference type="Gene3D" id="3.20.20.100">
    <property type="entry name" value="NADP-dependent oxidoreductase domain"/>
    <property type="match status" value="4"/>
</dbReference>
<feature type="domain" description="NADP-dependent oxidoreductase" evidence="4">
    <location>
        <begin position="168"/>
        <end position="262"/>
    </location>
</feature>
<evidence type="ECO:0000313" key="5">
    <source>
        <dbReference type="EMBL" id="PIO63234.1"/>
    </source>
</evidence>